<protein>
    <recommendedName>
        <fullName evidence="12">Acyl-CoA dehydrogenase</fullName>
    </recommendedName>
</protein>
<dbReference type="InterPro" id="IPR036250">
    <property type="entry name" value="AcylCo_DH-like_C"/>
</dbReference>
<evidence type="ECO:0000256" key="2">
    <source>
        <dbReference type="ARBA" id="ARBA00009347"/>
    </source>
</evidence>
<dbReference type="OrthoDB" id="9802447at2"/>
<dbReference type="AlphaFoldDB" id="A0A1M5RRZ2"/>
<evidence type="ECO:0000259" key="7">
    <source>
        <dbReference type="Pfam" id="PF00441"/>
    </source>
</evidence>
<dbReference type="InterPro" id="IPR009100">
    <property type="entry name" value="AcylCoA_DH/oxidase_NM_dom_sf"/>
</dbReference>
<dbReference type="GO" id="GO:0016627">
    <property type="term" value="F:oxidoreductase activity, acting on the CH-CH group of donors"/>
    <property type="evidence" value="ECO:0007669"/>
    <property type="project" value="InterPro"/>
</dbReference>
<dbReference type="RefSeq" id="WP_073093468.1">
    <property type="nucleotide sequence ID" value="NZ_FQWY01000056.1"/>
</dbReference>
<evidence type="ECO:0000313" key="10">
    <source>
        <dbReference type="EMBL" id="SHH28919.1"/>
    </source>
</evidence>
<dbReference type="Pfam" id="PF02770">
    <property type="entry name" value="Acyl-CoA_dh_M"/>
    <property type="match status" value="1"/>
</dbReference>
<organism evidence="10 11">
    <name type="scientific">Thermosyntropha lipolytica DSM 11003</name>
    <dbReference type="NCBI Taxonomy" id="1123382"/>
    <lineage>
        <taxon>Bacteria</taxon>
        <taxon>Bacillati</taxon>
        <taxon>Bacillota</taxon>
        <taxon>Clostridia</taxon>
        <taxon>Eubacteriales</taxon>
        <taxon>Syntrophomonadaceae</taxon>
        <taxon>Thermosyntropha</taxon>
    </lineage>
</organism>
<dbReference type="InterPro" id="IPR006091">
    <property type="entry name" value="Acyl-CoA_Oxase/DH_mid-dom"/>
</dbReference>
<dbReference type="PANTHER" id="PTHR42803:SF1">
    <property type="entry name" value="BROAD-SPECIFICITY LINEAR ACYL-COA DEHYDROGENASE FADE5"/>
    <property type="match status" value="1"/>
</dbReference>
<dbReference type="InterPro" id="IPR046373">
    <property type="entry name" value="Acyl-CoA_Oxase/DH_mid-dom_sf"/>
</dbReference>
<dbReference type="InterPro" id="IPR025878">
    <property type="entry name" value="Acyl-CoA_dh-like_C_dom"/>
</dbReference>
<proteinExistence type="inferred from homology"/>
<gene>
    <name evidence="10" type="ORF">SAMN02745221_02091</name>
</gene>
<reference evidence="11" key="1">
    <citation type="submission" date="2016-11" db="EMBL/GenBank/DDBJ databases">
        <authorList>
            <person name="Varghese N."/>
            <person name="Submissions S."/>
        </authorList>
    </citation>
    <scope>NUCLEOTIDE SEQUENCE [LARGE SCALE GENOMIC DNA]</scope>
    <source>
        <strain evidence="11">DSM 11003</strain>
    </source>
</reference>
<dbReference type="Gene3D" id="1.20.140.10">
    <property type="entry name" value="Butyryl-CoA Dehydrogenase, subunit A, domain 3"/>
    <property type="match status" value="1"/>
</dbReference>
<dbReference type="InterPro" id="IPR037069">
    <property type="entry name" value="AcylCoA_DH/ox_N_sf"/>
</dbReference>
<comment type="cofactor">
    <cofactor evidence="1 6">
        <name>FAD</name>
        <dbReference type="ChEBI" id="CHEBI:57692"/>
    </cofactor>
</comment>
<feature type="domain" description="Acyl-CoA oxidase/dehydrogenase middle" evidence="8">
    <location>
        <begin position="164"/>
        <end position="271"/>
    </location>
</feature>
<dbReference type="Proteomes" id="UP000242329">
    <property type="component" value="Unassembled WGS sequence"/>
</dbReference>
<dbReference type="InterPro" id="IPR052166">
    <property type="entry name" value="Diverse_Acyl-CoA_DH"/>
</dbReference>
<evidence type="ECO:0000256" key="4">
    <source>
        <dbReference type="ARBA" id="ARBA00022827"/>
    </source>
</evidence>
<dbReference type="STRING" id="1123382.SAMN02745221_02091"/>
<comment type="similarity">
    <text evidence="2 6">Belongs to the acyl-CoA dehydrogenase family.</text>
</comment>
<keyword evidence="5 6" id="KW-0560">Oxidoreductase</keyword>
<keyword evidence="3 6" id="KW-0285">Flavoprotein</keyword>
<evidence type="ECO:0000256" key="3">
    <source>
        <dbReference type="ARBA" id="ARBA00022630"/>
    </source>
</evidence>
<dbReference type="Gene3D" id="2.40.110.10">
    <property type="entry name" value="Butyryl-CoA Dehydrogenase, subunit A, domain 2"/>
    <property type="match status" value="1"/>
</dbReference>
<evidence type="ECO:0000256" key="5">
    <source>
        <dbReference type="ARBA" id="ARBA00023002"/>
    </source>
</evidence>
<dbReference type="Gene3D" id="1.10.540.10">
    <property type="entry name" value="Acyl-CoA dehydrogenase/oxidase, N-terminal domain"/>
    <property type="match status" value="1"/>
</dbReference>
<evidence type="ECO:0000256" key="6">
    <source>
        <dbReference type="RuleBase" id="RU362125"/>
    </source>
</evidence>
<evidence type="ECO:0000313" key="11">
    <source>
        <dbReference type="Proteomes" id="UP000242329"/>
    </source>
</evidence>
<dbReference type="SUPFAM" id="SSF47203">
    <property type="entry name" value="Acyl-CoA dehydrogenase C-terminal domain-like"/>
    <property type="match status" value="1"/>
</dbReference>
<evidence type="ECO:0008006" key="12">
    <source>
        <dbReference type="Google" id="ProtNLM"/>
    </source>
</evidence>
<dbReference type="PANTHER" id="PTHR42803">
    <property type="entry name" value="ACYL-COA DEHYDROGENASE"/>
    <property type="match status" value="1"/>
</dbReference>
<dbReference type="Pfam" id="PF00441">
    <property type="entry name" value="Acyl-CoA_dh_1"/>
    <property type="match status" value="1"/>
</dbReference>
<name>A0A1M5RRZ2_9FIRM</name>
<feature type="domain" description="Acyl-CoA dehydrogenase/oxidase C-terminal" evidence="7">
    <location>
        <begin position="293"/>
        <end position="461"/>
    </location>
</feature>
<evidence type="ECO:0000256" key="1">
    <source>
        <dbReference type="ARBA" id="ARBA00001974"/>
    </source>
</evidence>
<accession>A0A1M5RRZ2</accession>
<dbReference type="InterPro" id="IPR009075">
    <property type="entry name" value="AcylCo_DH/oxidase_C"/>
</dbReference>
<feature type="domain" description="Acetyl-CoA dehydrogenase-like C-terminal" evidence="9">
    <location>
        <begin position="475"/>
        <end position="604"/>
    </location>
</feature>
<sequence>MAATNFLYDLRDAKFVLKEWLDLEKLLSYPAFKDYYSVDDVDSFLDVAYKIARDVVAPANEDSDKIGARFIDGKVVTPDSFKQVYKTCMEAELGPQIADREAEGHLPWTIYAPMLEMIIGASAAIPTYWGLTAGAAGVIQKYASPELKKRFLPKMFSGEWGGTMNLTEPGAGSDVGAVTTKAYPTDTPGLYKIKGTKMFITAGDHDIAENFIHLVLARIEGAREGTAGLSLFIVPKIWVNEDGSLGEWNDVTTVGIEHKMGLKGSATCTLSYGENNNCYGWLIGDPPGEDGKGQGMKQMFTMMNEERLNTGLLALGVMAVACYNAIAYSKERIQGTKLTNPKGPKVRIIEHEDVRRMLLLQKSVVEACRALLFKTYYYVDLAHESPDPEEREYAHNMFMLNNPLCKAYTSDMAWLMCGEAIQTYGGYGFIEEYPVAQLARDVKIFSIWEGTNYIQALDLVARKFPMGGGKYLMAWMKEISSFIEENKNTPGFEKEFQMLADCYADYQAILGQLNKFLGEGKIEMMPLYATRILHATAMIYCGKLMLEQGLIADKKLKELGEDHYDASFYKGKMATAKFYVMNVVPQVTAIRKMIEAADATAIEVPEEALGNF</sequence>
<dbReference type="EMBL" id="FQWY01000056">
    <property type="protein sequence ID" value="SHH28919.1"/>
    <property type="molecule type" value="Genomic_DNA"/>
</dbReference>
<dbReference type="SUPFAM" id="SSF56645">
    <property type="entry name" value="Acyl-CoA dehydrogenase NM domain-like"/>
    <property type="match status" value="1"/>
</dbReference>
<evidence type="ECO:0000259" key="9">
    <source>
        <dbReference type="Pfam" id="PF12806"/>
    </source>
</evidence>
<keyword evidence="4 6" id="KW-0274">FAD</keyword>
<evidence type="ECO:0000259" key="8">
    <source>
        <dbReference type="Pfam" id="PF02770"/>
    </source>
</evidence>
<keyword evidence="11" id="KW-1185">Reference proteome</keyword>
<dbReference type="GO" id="GO:0005886">
    <property type="term" value="C:plasma membrane"/>
    <property type="evidence" value="ECO:0007669"/>
    <property type="project" value="TreeGrafter"/>
</dbReference>
<dbReference type="Pfam" id="PF12806">
    <property type="entry name" value="Acyl-CoA_dh_C"/>
    <property type="match status" value="1"/>
</dbReference>
<dbReference type="GO" id="GO:0050660">
    <property type="term" value="F:flavin adenine dinucleotide binding"/>
    <property type="evidence" value="ECO:0007669"/>
    <property type="project" value="InterPro"/>
</dbReference>